<evidence type="ECO:0000256" key="2">
    <source>
        <dbReference type="ARBA" id="ARBA00022692"/>
    </source>
</evidence>
<comment type="subcellular location">
    <subcellularLocation>
        <location evidence="1">Membrane</location>
        <topology evidence="1">Multi-pass membrane protein</topology>
    </subcellularLocation>
</comment>
<evidence type="ECO:0000313" key="6">
    <source>
        <dbReference type="Proteomes" id="UP000271554"/>
    </source>
</evidence>
<protein>
    <recommendedName>
        <fullName evidence="7">C4-dicarboxylate transporter/malic acid transport protein</fullName>
    </recommendedName>
</protein>
<sequence>MAISALAASKLALSPLWTGAAHQALRTATLVLLGLNLAGCAVLLVAEVGRPRPGYDIRRWSTVFPLGMTAVAALSTATATGVGPLRTLGEVVLWITVAAWLLTLAGFARRHAQLPGRIG</sequence>
<keyword evidence="4" id="KW-0472">Membrane</keyword>
<dbReference type="Proteomes" id="UP000271554">
    <property type="component" value="Chromosome"/>
</dbReference>
<keyword evidence="3" id="KW-1133">Transmembrane helix</keyword>
<evidence type="ECO:0008006" key="7">
    <source>
        <dbReference type="Google" id="ProtNLM"/>
    </source>
</evidence>
<dbReference type="Gene3D" id="1.50.10.150">
    <property type="entry name" value="Voltage-dependent anion channel"/>
    <property type="match status" value="1"/>
</dbReference>
<organism evidence="5 6">
    <name type="scientific">Streptomyces hundungensis</name>
    <dbReference type="NCBI Taxonomy" id="1077946"/>
    <lineage>
        <taxon>Bacteria</taxon>
        <taxon>Bacillati</taxon>
        <taxon>Actinomycetota</taxon>
        <taxon>Actinomycetes</taxon>
        <taxon>Kitasatosporales</taxon>
        <taxon>Streptomycetaceae</taxon>
        <taxon>Streptomyces</taxon>
    </lineage>
</organism>
<dbReference type="AlphaFoldDB" id="A0A387HRM2"/>
<name>A0A387HRM2_9ACTN</name>
<reference evidence="5 6" key="1">
    <citation type="submission" date="2018-10" db="EMBL/GenBank/DDBJ databases">
        <title>Relationship between Morphology and Antimicrobial Activity in Streptomyces.</title>
        <authorList>
            <person name="Kang H.J."/>
            <person name="Kim S.B."/>
        </authorList>
    </citation>
    <scope>NUCLEOTIDE SEQUENCE [LARGE SCALE GENOMIC DNA]</scope>
    <source>
        <strain evidence="5 6">BH38</strain>
    </source>
</reference>
<dbReference type="KEGG" id="shun:DWB77_06642"/>
<dbReference type="InterPro" id="IPR038665">
    <property type="entry name" value="Voltage-dep_anion_channel_sf"/>
</dbReference>
<accession>A0A387HRM2</accession>
<proteinExistence type="predicted"/>
<dbReference type="InterPro" id="IPR004695">
    <property type="entry name" value="SLAC1/Mae1/Ssu1/TehA"/>
</dbReference>
<evidence type="ECO:0000256" key="4">
    <source>
        <dbReference type="ARBA" id="ARBA00023136"/>
    </source>
</evidence>
<dbReference type="GO" id="GO:0016020">
    <property type="term" value="C:membrane"/>
    <property type="evidence" value="ECO:0007669"/>
    <property type="project" value="UniProtKB-SubCell"/>
</dbReference>
<dbReference type="GO" id="GO:0055085">
    <property type="term" value="P:transmembrane transport"/>
    <property type="evidence" value="ECO:0007669"/>
    <property type="project" value="InterPro"/>
</dbReference>
<dbReference type="Pfam" id="PF03595">
    <property type="entry name" value="SLAC1"/>
    <property type="match status" value="1"/>
</dbReference>
<gene>
    <name evidence="5" type="ORF">DWB77_06642</name>
</gene>
<keyword evidence="2" id="KW-0812">Transmembrane</keyword>
<evidence type="ECO:0000313" key="5">
    <source>
        <dbReference type="EMBL" id="AYG84428.1"/>
    </source>
</evidence>
<evidence type="ECO:0000256" key="3">
    <source>
        <dbReference type="ARBA" id="ARBA00022989"/>
    </source>
</evidence>
<keyword evidence="6" id="KW-1185">Reference proteome</keyword>
<dbReference type="EMBL" id="CP032698">
    <property type="protein sequence ID" value="AYG84428.1"/>
    <property type="molecule type" value="Genomic_DNA"/>
</dbReference>
<evidence type="ECO:0000256" key="1">
    <source>
        <dbReference type="ARBA" id="ARBA00004141"/>
    </source>
</evidence>